<dbReference type="SUPFAM" id="SSF89796">
    <property type="entry name" value="CoA-transferase family III (CaiB/BaiF)"/>
    <property type="match status" value="1"/>
</dbReference>
<dbReference type="Gene3D" id="3.30.1540.10">
    <property type="entry name" value="formyl-coa transferase, domain 3"/>
    <property type="match status" value="1"/>
</dbReference>
<dbReference type="PANTHER" id="PTHR48207:SF3">
    <property type="entry name" value="SUCCINATE--HYDROXYMETHYLGLUTARATE COA-TRANSFERASE"/>
    <property type="match status" value="1"/>
</dbReference>
<dbReference type="InterPro" id="IPR050483">
    <property type="entry name" value="CoA-transferase_III_domain"/>
</dbReference>
<dbReference type="AlphaFoldDB" id="A0A932HYI8"/>
<evidence type="ECO:0000256" key="1">
    <source>
        <dbReference type="ARBA" id="ARBA00022679"/>
    </source>
</evidence>
<evidence type="ECO:0000313" key="3">
    <source>
        <dbReference type="Proteomes" id="UP000782312"/>
    </source>
</evidence>
<accession>A0A932HYI8</accession>
<dbReference type="Pfam" id="PF02515">
    <property type="entry name" value="CoA_transf_3"/>
    <property type="match status" value="1"/>
</dbReference>
<dbReference type="InterPro" id="IPR003673">
    <property type="entry name" value="CoA-Trfase_fam_III"/>
</dbReference>
<sequence>MPGPLDGVRVLDLTRLVSGGLFGMLLADAGAEVAKVEAPGRGDTLRAWSPAWWKVYGRGKKSLTLDLGRPAGREALRALAAKADLLAENFFAGKLESWGLGPGALLAINPRLVILRISGWGQEGPYRDRPGFGTMVEGMSGFASMNGFPDSPPLLPPFPLADMTAALYGVAAAMFALYHRDARGGGGQVIDLALHEPLFSILGPLAADFLLHGKKRARTGNRSLTSAPRNLYPARDGRWIALAASTQPMAERLFRAIGREDLIADPRFADNAARVAHAGELDAILAGEIARRTCAENLARFEAGGVTASPVYDIEDVLADPHFQARELVRHVPDPDYGAVPMQGAFPRMSGTPLGIRWTGPALGAHTGEVLSSWLGWDAERVEALRREGAI</sequence>
<organism evidence="2 3">
    <name type="scientific">Tectimicrobiota bacterium</name>
    <dbReference type="NCBI Taxonomy" id="2528274"/>
    <lineage>
        <taxon>Bacteria</taxon>
        <taxon>Pseudomonadati</taxon>
        <taxon>Nitrospinota/Tectimicrobiota group</taxon>
        <taxon>Candidatus Tectimicrobiota</taxon>
    </lineage>
</organism>
<comment type="caution">
    <text evidence="2">The sequence shown here is derived from an EMBL/GenBank/DDBJ whole genome shotgun (WGS) entry which is preliminary data.</text>
</comment>
<dbReference type="InterPro" id="IPR023606">
    <property type="entry name" value="CoA-Trfase_III_dom_1_sf"/>
</dbReference>
<dbReference type="Gene3D" id="3.40.50.10540">
    <property type="entry name" value="Crotonobetainyl-coa:carnitine coa-transferase, domain 1"/>
    <property type="match status" value="1"/>
</dbReference>
<dbReference type="GO" id="GO:0008410">
    <property type="term" value="F:CoA-transferase activity"/>
    <property type="evidence" value="ECO:0007669"/>
    <property type="project" value="TreeGrafter"/>
</dbReference>
<dbReference type="Proteomes" id="UP000782312">
    <property type="component" value="Unassembled WGS sequence"/>
</dbReference>
<keyword evidence="1 2" id="KW-0808">Transferase</keyword>
<gene>
    <name evidence="2" type="ORF">HYZ11_10665</name>
</gene>
<dbReference type="PANTHER" id="PTHR48207">
    <property type="entry name" value="SUCCINATE--HYDROXYMETHYLGLUTARATE COA-TRANSFERASE"/>
    <property type="match status" value="1"/>
</dbReference>
<proteinExistence type="predicted"/>
<protein>
    <submittedName>
        <fullName evidence="2">CoA transferase</fullName>
    </submittedName>
</protein>
<dbReference type="InterPro" id="IPR044855">
    <property type="entry name" value="CoA-Trfase_III_dom3_sf"/>
</dbReference>
<reference evidence="2" key="1">
    <citation type="submission" date="2020-07" db="EMBL/GenBank/DDBJ databases">
        <title>Huge and variable diversity of episymbiotic CPR bacteria and DPANN archaea in groundwater ecosystems.</title>
        <authorList>
            <person name="He C.Y."/>
            <person name="Keren R."/>
            <person name="Whittaker M."/>
            <person name="Farag I.F."/>
            <person name="Doudna J."/>
            <person name="Cate J.H.D."/>
            <person name="Banfield J.F."/>
        </authorList>
    </citation>
    <scope>NUCLEOTIDE SEQUENCE</scope>
    <source>
        <strain evidence="2">NC_groundwater_763_Ag_S-0.2um_68_21</strain>
    </source>
</reference>
<evidence type="ECO:0000313" key="2">
    <source>
        <dbReference type="EMBL" id="MBI3128055.1"/>
    </source>
</evidence>
<dbReference type="EMBL" id="JACPUR010000023">
    <property type="protein sequence ID" value="MBI3128055.1"/>
    <property type="molecule type" value="Genomic_DNA"/>
</dbReference>
<name>A0A932HYI8_UNCTE</name>